<proteinExistence type="predicted"/>
<gene>
    <name evidence="1" type="ORF">TOA249_LOCUS33589</name>
</gene>
<name>A0A821XM50_9BILA</name>
<accession>A0A821XM50</accession>
<sequence>LIGIYTRSLGKDGPISNLPIAISDSDIITVWSIASSDFNAYTTVYLQI</sequence>
<feature type="non-terminal residue" evidence="1">
    <location>
        <position position="1"/>
    </location>
</feature>
<comment type="caution">
    <text evidence="1">The sequence shown here is derived from an EMBL/GenBank/DDBJ whole genome shotgun (WGS) entry which is preliminary data.</text>
</comment>
<evidence type="ECO:0000313" key="2">
    <source>
        <dbReference type="Proteomes" id="UP000663838"/>
    </source>
</evidence>
<dbReference type="Proteomes" id="UP000663838">
    <property type="component" value="Unassembled WGS sequence"/>
</dbReference>
<reference evidence="1" key="1">
    <citation type="submission" date="2021-02" db="EMBL/GenBank/DDBJ databases">
        <authorList>
            <person name="Nowell W R."/>
        </authorList>
    </citation>
    <scope>NUCLEOTIDE SEQUENCE</scope>
</reference>
<protein>
    <submittedName>
        <fullName evidence="1">Uncharacterized protein</fullName>
    </submittedName>
</protein>
<dbReference type="AlphaFoldDB" id="A0A821XM50"/>
<dbReference type="EMBL" id="CAJOBS010011394">
    <property type="protein sequence ID" value="CAF4945132.1"/>
    <property type="molecule type" value="Genomic_DNA"/>
</dbReference>
<organism evidence="1 2">
    <name type="scientific">Rotaria socialis</name>
    <dbReference type="NCBI Taxonomy" id="392032"/>
    <lineage>
        <taxon>Eukaryota</taxon>
        <taxon>Metazoa</taxon>
        <taxon>Spiralia</taxon>
        <taxon>Gnathifera</taxon>
        <taxon>Rotifera</taxon>
        <taxon>Eurotatoria</taxon>
        <taxon>Bdelloidea</taxon>
        <taxon>Philodinida</taxon>
        <taxon>Philodinidae</taxon>
        <taxon>Rotaria</taxon>
    </lineage>
</organism>
<evidence type="ECO:0000313" key="1">
    <source>
        <dbReference type="EMBL" id="CAF4945132.1"/>
    </source>
</evidence>